<comment type="cofactor">
    <cofactor evidence="1">
        <name>pyridoxal 5'-phosphate</name>
        <dbReference type="ChEBI" id="CHEBI:597326"/>
    </cofactor>
</comment>
<dbReference type="PIRSF" id="PIRSF017617">
    <property type="entry name" value="Thr_aldolase"/>
    <property type="match status" value="1"/>
</dbReference>
<proteinExistence type="inferred from homology"/>
<comment type="caution">
    <text evidence="7">The sequence shown here is derived from an EMBL/GenBank/DDBJ whole genome shotgun (WGS) entry which is preliminary data.</text>
</comment>
<dbReference type="Pfam" id="PF01212">
    <property type="entry name" value="Beta_elim_lyase"/>
    <property type="match status" value="1"/>
</dbReference>
<comment type="similarity">
    <text evidence="2">Belongs to the threonine aldolase family.</text>
</comment>
<dbReference type="SUPFAM" id="SSF53383">
    <property type="entry name" value="PLP-dependent transferases"/>
    <property type="match status" value="1"/>
</dbReference>
<sequence>MAATSLFTSKATAKIEAAKAKASRDFRSDVVTVPTESMMDAILEASVNDDIYDEDGDPSVKALEARIMELTGFEAALWAVSGTQGNQICLRTHLTQPPHSVLLDHRAHVHCWESGALPVISQASVTTVHPKNGVHLTLDDVKANITADGNIHFPPTRVVSLENTLSGTILPLADAKAISHYARSFPVPEGQKPIAMHLDAARVFDGVIGEGVDLKEYAACFDSMSICLAKGVGAPMGSVIVGSKQFIERAKWFRKMLGGGTRQPGMMAAAAHAALEQTLPRFSQVHEMTKAAAARLEALGYKFALPVQTNMIVLDLEAVGVPPAALVEYCARENVTVFPMARLVFHYQTSPEAVDSLVTALAKLLEDKKNDVALSTEKLSGGYS</sequence>
<feature type="modified residue" description="N6-(pyridoxal phosphate)lysine" evidence="5">
    <location>
        <position position="230"/>
    </location>
</feature>
<keyword evidence="8" id="KW-1185">Reference proteome</keyword>
<organism evidence="7 8">
    <name type="scientific">Sarocladium strictum</name>
    <name type="common">Black bundle disease fungus</name>
    <name type="synonym">Acremonium strictum</name>
    <dbReference type="NCBI Taxonomy" id="5046"/>
    <lineage>
        <taxon>Eukaryota</taxon>
        <taxon>Fungi</taxon>
        <taxon>Dikarya</taxon>
        <taxon>Ascomycota</taxon>
        <taxon>Pezizomycotina</taxon>
        <taxon>Sordariomycetes</taxon>
        <taxon>Hypocreomycetidae</taxon>
        <taxon>Hypocreales</taxon>
        <taxon>Sarocladiaceae</taxon>
        <taxon>Sarocladium</taxon>
    </lineage>
</organism>
<dbReference type="NCBIfam" id="NF041359">
    <property type="entry name" value="GntG_guanitoxin"/>
    <property type="match status" value="1"/>
</dbReference>
<evidence type="ECO:0000256" key="5">
    <source>
        <dbReference type="PIRSR" id="PIRSR017617-1"/>
    </source>
</evidence>
<dbReference type="InterPro" id="IPR015421">
    <property type="entry name" value="PyrdxlP-dep_Trfase_major"/>
</dbReference>
<evidence type="ECO:0000259" key="6">
    <source>
        <dbReference type="Pfam" id="PF01212"/>
    </source>
</evidence>
<dbReference type="InterPro" id="IPR015422">
    <property type="entry name" value="PyrdxlP-dep_Trfase_small"/>
</dbReference>
<protein>
    <recommendedName>
        <fullName evidence="6">Aromatic amino acid beta-eliminating lyase/threonine aldolase domain-containing protein</fullName>
    </recommendedName>
</protein>
<evidence type="ECO:0000313" key="7">
    <source>
        <dbReference type="EMBL" id="KAK0392232.1"/>
    </source>
</evidence>
<dbReference type="Gene3D" id="3.90.1150.10">
    <property type="entry name" value="Aspartate Aminotransferase, domain 1"/>
    <property type="match status" value="1"/>
</dbReference>
<dbReference type="Gene3D" id="3.40.640.10">
    <property type="entry name" value="Type I PLP-dependent aspartate aminotransferase-like (Major domain)"/>
    <property type="match status" value="1"/>
</dbReference>
<evidence type="ECO:0000256" key="3">
    <source>
        <dbReference type="ARBA" id="ARBA00022898"/>
    </source>
</evidence>
<evidence type="ECO:0000256" key="2">
    <source>
        <dbReference type="ARBA" id="ARBA00006966"/>
    </source>
</evidence>
<dbReference type="FunFam" id="3.40.640.10:FF:000030">
    <property type="entry name" value="Low-specificity L-threonine aldolase"/>
    <property type="match status" value="1"/>
</dbReference>
<reference evidence="7" key="1">
    <citation type="submission" date="2022-10" db="EMBL/GenBank/DDBJ databases">
        <title>Determination and structural analysis of whole genome sequence of Sarocladium strictum F4-1.</title>
        <authorList>
            <person name="Hu L."/>
            <person name="Jiang Y."/>
        </authorList>
    </citation>
    <scope>NUCLEOTIDE SEQUENCE</scope>
    <source>
        <strain evidence="7">F4-1</strain>
    </source>
</reference>
<dbReference type="PANTHER" id="PTHR48097">
    <property type="entry name" value="L-THREONINE ALDOLASE-RELATED"/>
    <property type="match status" value="1"/>
</dbReference>
<evidence type="ECO:0000256" key="4">
    <source>
        <dbReference type="ARBA" id="ARBA00023239"/>
    </source>
</evidence>
<dbReference type="GO" id="GO:0005829">
    <property type="term" value="C:cytosol"/>
    <property type="evidence" value="ECO:0007669"/>
    <property type="project" value="TreeGrafter"/>
</dbReference>
<dbReference type="GO" id="GO:0008732">
    <property type="term" value="F:L-allo-threonine aldolase activity"/>
    <property type="evidence" value="ECO:0007669"/>
    <property type="project" value="TreeGrafter"/>
</dbReference>
<evidence type="ECO:0000313" key="8">
    <source>
        <dbReference type="Proteomes" id="UP001175261"/>
    </source>
</evidence>
<dbReference type="InterPro" id="IPR023603">
    <property type="entry name" value="Low_specificity_L-TA-like"/>
</dbReference>
<dbReference type="GO" id="GO:0006545">
    <property type="term" value="P:glycine biosynthetic process"/>
    <property type="evidence" value="ECO:0007669"/>
    <property type="project" value="TreeGrafter"/>
</dbReference>
<feature type="domain" description="Aromatic amino acid beta-eliminating lyase/threonine aldolase" evidence="6">
    <location>
        <begin position="25"/>
        <end position="317"/>
    </location>
</feature>
<accession>A0AA39GUB1</accession>
<dbReference type="Proteomes" id="UP001175261">
    <property type="component" value="Unassembled WGS sequence"/>
</dbReference>
<gene>
    <name evidence="7" type="ORF">NLU13_1729</name>
</gene>
<keyword evidence="4" id="KW-0456">Lyase</keyword>
<dbReference type="InterPro" id="IPR015424">
    <property type="entry name" value="PyrdxlP-dep_Trfase"/>
</dbReference>
<dbReference type="InterPro" id="IPR001597">
    <property type="entry name" value="ArAA_b-elim_lyase/Thr_aldolase"/>
</dbReference>
<evidence type="ECO:0000256" key="1">
    <source>
        <dbReference type="ARBA" id="ARBA00001933"/>
    </source>
</evidence>
<dbReference type="PANTHER" id="PTHR48097:SF9">
    <property type="entry name" value="L-THREONINE ALDOLASE"/>
    <property type="match status" value="1"/>
</dbReference>
<keyword evidence="3" id="KW-0663">Pyridoxal phosphate</keyword>
<dbReference type="GO" id="GO:0006567">
    <property type="term" value="P:L-threonine catabolic process"/>
    <property type="evidence" value="ECO:0007669"/>
    <property type="project" value="TreeGrafter"/>
</dbReference>
<dbReference type="AlphaFoldDB" id="A0AA39GUB1"/>
<name>A0AA39GUB1_SARSR</name>
<dbReference type="EMBL" id="JAPDFR010000001">
    <property type="protein sequence ID" value="KAK0392232.1"/>
    <property type="molecule type" value="Genomic_DNA"/>
</dbReference>